<dbReference type="InterPro" id="IPR050465">
    <property type="entry name" value="UPF0194_transport"/>
</dbReference>
<comment type="caution">
    <text evidence="7">The sequence shown here is derived from an EMBL/GenBank/DDBJ whole genome shotgun (WGS) entry which is preliminary data.</text>
</comment>
<reference evidence="7 8" key="1">
    <citation type="submission" date="2021-06" db="EMBL/GenBank/DDBJ databases">
        <authorList>
            <person name="Sun Q."/>
            <person name="Li D."/>
        </authorList>
    </citation>
    <scope>NUCLEOTIDE SEQUENCE [LARGE SCALE GENOMIC DNA]</scope>
    <source>
        <strain evidence="7 8">MSJ-4</strain>
    </source>
</reference>
<evidence type="ECO:0000313" key="8">
    <source>
        <dbReference type="Proteomes" id="UP000736583"/>
    </source>
</evidence>
<evidence type="ECO:0000256" key="3">
    <source>
        <dbReference type="ARBA" id="ARBA00023054"/>
    </source>
</evidence>
<dbReference type="Pfam" id="PF25973">
    <property type="entry name" value="BSH_CzcB"/>
    <property type="match status" value="1"/>
</dbReference>
<feature type="domain" description="CzcB-like barrel-sandwich hybrid" evidence="6">
    <location>
        <begin position="87"/>
        <end position="204"/>
    </location>
</feature>
<protein>
    <submittedName>
        <fullName evidence="7">Efflux RND transporter periplasmic adaptor subunit</fullName>
    </submittedName>
</protein>
<evidence type="ECO:0000259" key="5">
    <source>
        <dbReference type="Pfam" id="PF25967"/>
    </source>
</evidence>
<evidence type="ECO:0000256" key="2">
    <source>
        <dbReference type="ARBA" id="ARBA00009477"/>
    </source>
</evidence>
<dbReference type="InterPro" id="IPR006143">
    <property type="entry name" value="RND_pump_MFP"/>
</dbReference>
<dbReference type="RefSeq" id="WP_216457150.1">
    <property type="nucleotide sequence ID" value="NZ_JAHLQL010000003.1"/>
</dbReference>
<name>A0ABS6F1I0_9CLOT</name>
<comment type="similarity">
    <text evidence="2">Belongs to the membrane fusion protein (MFP) (TC 8.A.1) family.</text>
</comment>
<dbReference type="EMBL" id="JAHLQL010000003">
    <property type="protein sequence ID" value="MBU5592350.1"/>
    <property type="molecule type" value="Genomic_DNA"/>
</dbReference>
<evidence type="ECO:0000256" key="1">
    <source>
        <dbReference type="ARBA" id="ARBA00004196"/>
    </source>
</evidence>
<dbReference type="NCBIfam" id="TIGR01730">
    <property type="entry name" value="RND_mfp"/>
    <property type="match status" value="1"/>
</dbReference>
<evidence type="ECO:0000256" key="4">
    <source>
        <dbReference type="SAM" id="Coils"/>
    </source>
</evidence>
<feature type="domain" description="Multidrug resistance protein MdtA-like C-terminal permuted SH3" evidence="5">
    <location>
        <begin position="292"/>
        <end position="347"/>
    </location>
</feature>
<dbReference type="PANTHER" id="PTHR32347">
    <property type="entry name" value="EFFLUX SYSTEM COMPONENT YKNX-RELATED"/>
    <property type="match status" value="1"/>
</dbReference>
<evidence type="ECO:0000313" key="7">
    <source>
        <dbReference type="EMBL" id="MBU5592350.1"/>
    </source>
</evidence>
<gene>
    <name evidence="7" type="ORF">KQI89_11335</name>
</gene>
<dbReference type="Pfam" id="PF25967">
    <property type="entry name" value="RND-MFP_C"/>
    <property type="match status" value="1"/>
</dbReference>
<feature type="coiled-coil region" evidence="4">
    <location>
        <begin position="112"/>
        <end position="169"/>
    </location>
</feature>
<proteinExistence type="inferred from homology"/>
<comment type="subcellular location">
    <subcellularLocation>
        <location evidence="1">Cell envelope</location>
    </subcellularLocation>
</comment>
<dbReference type="Proteomes" id="UP000736583">
    <property type="component" value="Unassembled WGS sequence"/>
</dbReference>
<accession>A0ABS6F1I0</accession>
<dbReference type="PROSITE" id="PS51257">
    <property type="entry name" value="PROKAR_LIPOPROTEIN"/>
    <property type="match status" value="1"/>
</dbReference>
<evidence type="ECO:0000259" key="6">
    <source>
        <dbReference type="Pfam" id="PF25973"/>
    </source>
</evidence>
<keyword evidence="3 4" id="KW-0175">Coiled coil</keyword>
<dbReference type="InterPro" id="IPR058647">
    <property type="entry name" value="BSH_CzcB-like"/>
</dbReference>
<keyword evidence="8" id="KW-1185">Reference proteome</keyword>
<dbReference type="InterPro" id="IPR058627">
    <property type="entry name" value="MdtA-like_C"/>
</dbReference>
<organism evidence="7 8">
    <name type="scientific">Clostridium simiarum</name>
    <dbReference type="NCBI Taxonomy" id="2841506"/>
    <lineage>
        <taxon>Bacteria</taxon>
        <taxon>Bacillati</taxon>
        <taxon>Bacillota</taxon>
        <taxon>Clostridia</taxon>
        <taxon>Eubacteriales</taxon>
        <taxon>Clostridiaceae</taxon>
        <taxon>Clostridium</taxon>
    </lineage>
</organism>
<sequence length="348" mass="38174">MKKEKKNLNPWKKTAIFSLVSLSTITILSGCNLFPKEEAVMAPPLIKSAQANLNTAKVELGTISHDVNDTGYLVPTNIFLCAFDGRSGYLKNINVAPGDSVSKGDVLAQLDSDDLENKLKQQEIRYKKVKLRYDSLASNPEASDADKQNAKLDLELEELQLQNTKTELSKTTLVAPTSGIITYKADLLVGDMVRGATPLFAVSNTSEFIVEYSGENLKNLKVGMEANCKIGDDEIKGTVSSIDEGSPVTSFLKSTEKKDKKQTAIITLESMPKEPKLGAQVQLEININKKSDVLIVPKSAVKFFNQAAYVKVVEKDDKVEKFIKMGIDNGKDVEILEGLEQGQEIIIN</sequence>